<accession>A0ABV9MT30</accession>
<sequence length="641" mass="74102">MKEKYFQLLKGQFTEKEDVLTEMINLEAILQLPKGTEHFVSDVHGEYEAFNHVLRNGSGSVRAKVEESLAGYPPEAVTDLCTLIYYPREKTALEKTRHEDKEALNQWYREQIYLLSQVTVYAGRKYTRSKMRKSFPPKFAYVIEELLNEMTNKKDKIDYYTSIIDKIIELNQASRLIRALAASIQRLVVDHLHVVGDIYDRGPQPDDIMERLIGLHSVDIQWGNHDIVWLAAKGGSRPALMNLIRIQARYGNLAILEDRYGMNLRALIEYSQKYYTSLPTFEPMIDANDHCSKNERLLCNQIQQACAILQFKLEGQLIKRRPDFQMAHRLVLDQIDYAQQTITIKGQTYPLNDFVAPTIDPLDPCRLTSEEEGLLAHLLTNFQDSEKLSRHMDFMFEKGQMYLCYNQNLLFHGCIPLHENGDFKSLRIENQSYAGKELLDFYQEQVAICYQNPKVYDDLATDLMWYLWVGECSSLFGKKDMTTFERYYILDKSSHLEEKNAYYELRNEEAICQEILQAFGLPKDGHIINGHTPVKEKQGESPLKANKRLIVIDGGFAKAYQKTTGIAGYTLLSNSYGMQLAAHQPFTSIQDAVENGTDIHSVMRLIESVEERKKVAETNIGQKLKQESQDLLYLYQNFDRF</sequence>
<comment type="caution">
    <text evidence="5">The sequence shown here is derived from an EMBL/GenBank/DDBJ whole genome shotgun (WGS) entry which is preliminary data.</text>
</comment>
<evidence type="ECO:0000256" key="1">
    <source>
        <dbReference type="ARBA" id="ARBA00022801"/>
    </source>
</evidence>
<protein>
    <recommendedName>
        <fullName evidence="4">Fructose-1,6-bisphosphatase class 3</fullName>
        <shortName evidence="4">FBPase class 3</shortName>
        <ecNumber evidence="4">3.1.3.11</ecNumber>
    </recommendedName>
    <alternativeName>
        <fullName evidence="4">D-fructose-1,6-bisphosphate 1-phosphohydrolase class 3</fullName>
    </alternativeName>
</protein>
<dbReference type="Proteomes" id="UP001595969">
    <property type="component" value="Unassembled WGS sequence"/>
</dbReference>
<dbReference type="Gene3D" id="3.60.21.10">
    <property type="match status" value="1"/>
</dbReference>
<reference evidence="6" key="1">
    <citation type="journal article" date="2019" name="Int. J. Syst. Evol. Microbiol.">
        <title>The Global Catalogue of Microorganisms (GCM) 10K type strain sequencing project: providing services to taxonomists for standard genome sequencing and annotation.</title>
        <authorList>
            <consortium name="The Broad Institute Genomics Platform"/>
            <consortium name="The Broad Institute Genome Sequencing Center for Infectious Disease"/>
            <person name="Wu L."/>
            <person name="Ma J."/>
        </authorList>
    </citation>
    <scope>NUCLEOTIDE SEQUENCE [LARGE SCALE GENOMIC DNA]</scope>
    <source>
        <strain evidence="6">CGMCC 1.19032</strain>
    </source>
</reference>
<name>A0ABV9MT30_9ENTE</name>
<dbReference type="InterPro" id="IPR009164">
    <property type="entry name" value="FBPtase_class3"/>
</dbReference>
<organism evidence="5 6">
    <name type="scientific">Enterococcus lemanii</name>
    <dbReference type="NCBI Taxonomy" id="1159752"/>
    <lineage>
        <taxon>Bacteria</taxon>
        <taxon>Bacillati</taxon>
        <taxon>Bacillota</taxon>
        <taxon>Bacilli</taxon>
        <taxon>Lactobacillales</taxon>
        <taxon>Enterococcaceae</taxon>
        <taxon>Enterococcus</taxon>
    </lineage>
</organism>
<comment type="pathway">
    <text evidence="4">Carbohydrate biosynthesis; gluconeogenesis.</text>
</comment>
<keyword evidence="3 4" id="KW-0119">Carbohydrate metabolism</keyword>
<dbReference type="HAMAP" id="MF_01854">
    <property type="entry name" value="FBPase_class3"/>
    <property type="match status" value="1"/>
</dbReference>
<gene>
    <name evidence="4" type="primary">fbp</name>
    <name evidence="5" type="ORF">ACFO5I_01035</name>
</gene>
<comment type="cofactor">
    <cofactor evidence="4">
        <name>Mn(2+)</name>
        <dbReference type="ChEBI" id="CHEBI:29035"/>
    </cofactor>
</comment>
<evidence type="ECO:0000313" key="6">
    <source>
        <dbReference type="Proteomes" id="UP001595969"/>
    </source>
</evidence>
<evidence type="ECO:0000313" key="5">
    <source>
        <dbReference type="EMBL" id="MFC4718331.1"/>
    </source>
</evidence>
<comment type="catalytic activity">
    <reaction evidence="4">
        <text>beta-D-fructose 1,6-bisphosphate + H2O = beta-D-fructose 6-phosphate + phosphate</text>
        <dbReference type="Rhea" id="RHEA:11064"/>
        <dbReference type="ChEBI" id="CHEBI:15377"/>
        <dbReference type="ChEBI" id="CHEBI:32966"/>
        <dbReference type="ChEBI" id="CHEBI:43474"/>
        <dbReference type="ChEBI" id="CHEBI:57634"/>
        <dbReference type="EC" id="3.1.3.11"/>
    </reaction>
</comment>
<dbReference type="EMBL" id="JBHSGS010000007">
    <property type="protein sequence ID" value="MFC4718331.1"/>
    <property type="molecule type" value="Genomic_DNA"/>
</dbReference>
<keyword evidence="1 4" id="KW-0378">Hydrolase</keyword>
<proteinExistence type="inferred from homology"/>
<dbReference type="SUPFAM" id="SSF56300">
    <property type="entry name" value="Metallo-dependent phosphatases"/>
    <property type="match status" value="1"/>
</dbReference>
<dbReference type="Pfam" id="PF06874">
    <property type="entry name" value="FBPase_2"/>
    <property type="match status" value="1"/>
</dbReference>
<dbReference type="PIRSF" id="PIRSF000906">
    <property type="entry name" value="FBPtase_Bacill"/>
    <property type="match status" value="1"/>
</dbReference>
<evidence type="ECO:0000256" key="2">
    <source>
        <dbReference type="ARBA" id="ARBA00023211"/>
    </source>
</evidence>
<keyword evidence="6" id="KW-1185">Reference proteome</keyword>
<dbReference type="RefSeq" id="WP_204654715.1">
    <property type="nucleotide sequence ID" value="NZ_JAFBFD010000036.1"/>
</dbReference>
<keyword evidence="2 4" id="KW-0464">Manganese</keyword>
<dbReference type="InterPro" id="IPR029052">
    <property type="entry name" value="Metallo-depent_PP-like"/>
</dbReference>
<comment type="similarity">
    <text evidence="4">Belongs to the FBPase class 3 family.</text>
</comment>
<dbReference type="EC" id="3.1.3.11" evidence="4"/>
<evidence type="ECO:0000256" key="3">
    <source>
        <dbReference type="ARBA" id="ARBA00023277"/>
    </source>
</evidence>
<evidence type="ECO:0000256" key="4">
    <source>
        <dbReference type="HAMAP-Rule" id="MF_01854"/>
    </source>
</evidence>